<proteinExistence type="predicted"/>
<organism evidence="2 3">
    <name type="scientific">Citrus x changshan-huyou</name>
    <dbReference type="NCBI Taxonomy" id="2935761"/>
    <lineage>
        <taxon>Eukaryota</taxon>
        <taxon>Viridiplantae</taxon>
        <taxon>Streptophyta</taxon>
        <taxon>Embryophyta</taxon>
        <taxon>Tracheophyta</taxon>
        <taxon>Spermatophyta</taxon>
        <taxon>Magnoliopsida</taxon>
        <taxon>eudicotyledons</taxon>
        <taxon>Gunneridae</taxon>
        <taxon>Pentapetalae</taxon>
        <taxon>rosids</taxon>
        <taxon>malvids</taxon>
        <taxon>Sapindales</taxon>
        <taxon>Rutaceae</taxon>
        <taxon>Aurantioideae</taxon>
        <taxon>Citrus</taxon>
    </lineage>
</organism>
<keyword evidence="3" id="KW-1185">Reference proteome</keyword>
<dbReference type="Proteomes" id="UP001428341">
    <property type="component" value="Unassembled WGS sequence"/>
</dbReference>
<evidence type="ECO:0000256" key="1">
    <source>
        <dbReference type="SAM" id="Phobius"/>
    </source>
</evidence>
<protein>
    <submittedName>
        <fullName evidence="2">Uncharacterized protein</fullName>
    </submittedName>
</protein>
<feature type="transmembrane region" description="Helical" evidence="1">
    <location>
        <begin position="21"/>
        <end position="41"/>
    </location>
</feature>
<dbReference type="PANTHER" id="PTHR47384">
    <property type="entry name" value="E3 UBIQUITIN-PROTEIN LIGASE CCNB1IP1 HOMOLOG"/>
    <property type="match status" value="1"/>
</dbReference>
<evidence type="ECO:0000313" key="2">
    <source>
        <dbReference type="EMBL" id="KAK9222915.1"/>
    </source>
</evidence>
<gene>
    <name evidence="2" type="ORF">WN944_011356</name>
</gene>
<comment type="caution">
    <text evidence="2">The sequence shown here is derived from an EMBL/GenBank/DDBJ whole genome shotgun (WGS) entry which is preliminary data.</text>
</comment>
<keyword evidence="1" id="KW-1133">Transmembrane helix</keyword>
<evidence type="ECO:0000313" key="3">
    <source>
        <dbReference type="Proteomes" id="UP001428341"/>
    </source>
</evidence>
<name>A0AAP0MT84_9ROSI</name>
<dbReference type="EMBL" id="JBCGBO010000002">
    <property type="protein sequence ID" value="KAK9222915.1"/>
    <property type="molecule type" value="Genomic_DNA"/>
</dbReference>
<keyword evidence="1" id="KW-0472">Membrane</keyword>
<dbReference type="InterPro" id="IPR055328">
    <property type="entry name" value="HEI10-like"/>
</dbReference>
<dbReference type="AlphaFoldDB" id="A0AAP0MT84"/>
<keyword evidence="1" id="KW-0812">Transmembrane</keyword>
<sequence length="56" mass="6486">MRCNACWRELEGRAVSTTCGHLLCIQMHSIILLFAFLYILYNFSLSFKDEEIISLA</sequence>
<reference evidence="2 3" key="1">
    <citation type="submission" date="2024-05" db="EMBL/GenBank/DDBJ databases">
        <title>Haplotype-resolved chromosome-level genome assembly of Huyou (Citrus changshanensis).</title>
        <authorList>
            <person name="Miao C."/>
            <person name="Chen W."/>
            <person name="Wu Y."/>
            <person name="Wang L."/>
            <person name="Zhao S."/>
            <person name="Grierson D."/>
            <person name="Xu C."/>
            <person name="Chen K."/>
        </authorList>
    </citation>
    <scope>NUCLEOTIDE SEQUENCE [LARGE SCALE GENOMIC DNA]</scope>
    <source>
        <strain evidence="2">01-14</strain>
        <tissue evidence="2">Leaf</tissue>
    </source>
</reference>
<dbReference type="GO" id="GO:0051026">
    <property type="term" value="P:chiasma assembly"/>
    <property type="evidence" value="ECO:0007669"/>
    <property type="project" value="TreeGrafter"/>
</dbReference>
<accession>A0AAP0MT84</accession>
<dbReference type="PANTHER" id="PTHR47384:SF2">
    <property type="entry name" value="E3 UBIQUITIN-PROTEIN LIGASE CCNB1IP1 HOMOLOG"/>
    <property type="match status" value="1"/>
</dbReference>